<accession>A0A9E6XWB0</accession>
<dbReference type="Pfam" id="PF12680">
    <property type="entry name" value="SnoaL_2"/>
    <property type="match status" value="1"/>
</dbReference>
<protein>
    <recommendedName>
        <fullName evidence="1">SnoaL-like domain-containing protein</fullName>
    </recommendedName>
</protein>
<evidence type="ECO:0000259" key="1">
    <source>
        <dbReference type="Pfam" id="PF12680"/>
    </source>
</evidence>
<dbReference type="InterPro" id="IPR032710">
    <property type="entry name" value="NTF2-like_dom_sf"/>
</dbReference>
<dbReference type="AlphaFoldDB" id="A0A9E6XWB0"/>
<dbReference type="EMBL" id="CP087164">
    <property type="protein sequence ID" value="UGS35350.1"/>
    <property type="molecule type" value="Genomic_DNA"/>
</dbReference>
<dbReference type="KEGG" id="sbae:DSM104329_01738"/>
<dbReference type="SUPFAM" id="SSF54427">
    <property type="entry name" value="NTF2-like"/>
    <property type="match status" value="1"/>
</dbReference>
<sequence length="120" mass="12912">MTTTTSTFDAAALRRGIEARDAASLMDLYAEDATIERVDAQNPPSSPVRIAGRDAIRAALEDVYARDMTHRVESVAVGPDAVGYTVRCSYPDGTRVLCAAVAELRDGRIVREVGVQAWDG</sequence>
<dbReference type="Proteomes" id="UP001162834">
    <property type="component" value="Chromosome"/>
</dbReference>
<reference evidence="2" key="1">
    <citation type="journal article" date="2022" name="Int. J. Syst. Evol. Microbiol.">
        <title>Pseudomonas aegrilactucae sp. nov. and Pseudomonas morbosilactucae sp. nov., pathogens causing bacterial rot of lettuce in Japan.</title>
        <authorList>
            <person name="Sawada H."/>
            <person name="Fujikawa T."/>
            <person name="Satou M."/>
        </authorList>
    </citation>
    <scope>NUCLEOTIDE SEQUENCE</scope>
    <source>
        <strain evidence="2">0166_1</strain>
    </source>
</reference>
<keyword evidence="3" id="KW-1185">Reference proteome</keyword>
<name>A0A9E6XWB0_9ACTN</name>
<organism evidence="2 3">
    <name type="scientific">Capillimicrobium parvum</name>
    <dbReference type="NCBI Taxonomy" id="2884022"/>
    <lineage>
        <taxon>Bacteria</taxon>
        <taxon>Bacillati</taxon>
        <taxon>Actinomycetota</taxon>
        <taxon>Thermoleophilia</taxon>
        <taxon>Solirubrobacterales</taxon>
        <taxon>Capillimicrobiaceae</taxon>
        <taxon>Capillimicrobium</taxon>
    </lineage>
</organism>
<proteinExistence type="predicted"/>
<evidence type="ECO:0000313" key="2">
    <source>
        <dbReference type="EMBL" id="UGS35350.1"/>
    </source>
</evidence>
<dbReference type="InterPro" id="IPR037401">
    <property type="entry name" value="SnoaL-like"/>
</dbReference>
<dbReference type="Gene3D" id="3.10.450.50">
    <property type="match status" value="1"/>
</dbReference>
<evidence type="ECO:0000313" key="3">
    <source>
        <dbReference type="Proteomes" id="UP001162834"/>
    </source>
</evidence>
<gene>
    <name evidence="2" type="ORF">DSM104329_01738</name>
</gene>
<dbReference type="RefSeq" id="WP_259315038.1">
    <property type="nucleotide sequence ID" value="NZ_CP087164.1"/>
</dbReference>
<feature type="domain" description="SnoaL-like" evidence="1">
    <location>
        <begin position="14"/>
        <end position="111"/>
    </location>
</feature>